<gene>
    <name evidence="2" type="ORF">GPUH_LOCUS19116</name>
</gene>
<dbReference type="EMBL" id="UYRT01087944">
    <property type="protein sequence ID" value="VDN33170.1"/>
    <property type="molecule type" value="Genomic_DNA"/>
</dbReference>
<dbReference type="PANTHER" id="PTHR36939:SF1">
    <property type="entry name" value="UPAR_LY6 DOMAIN-CONTAINING PROTEIN"/>
    <property type="match status" value="1"/>
</dbReference>
<dbReference type="Proteomes" id="UP000271098">
    <property type="component" value="Unassembled WGS sequence"/>
</dbReference>
<feature type="signal peptide" evidence="1">
    <location>
        <begin position="1"/>
        <end position="25"/>
    </location>
</feature>
<name>A0A183EDS3_9BILA</name>
<organism evidence="4">
    <name type="scientific">Gongylonema pulchrum</name>
    <dbReference type="NCBI Taxonomy" id="637853"/>
    <lineage>
        <taxon>Eukaryota</taxon>
        <taxon>Metazoa</taxon>
        <taxon>Ecdysozoa</taxon>
        <taxon>Nematoda</taxon>
        <taxon>Chromadorea</taxon>
        <taxon>Rhabditida</taxon>
        <taxon>Spirurina</taxon>
        <taxon>Spiruromorpha</taxon>
        <taxon>Spiruroidea</taxon>
        <taxon>Gongylonematidae</taxon>
        <taxon>Gongylonema</taxon>
    </lineage>
</organism>
<evidence type="ECO:0000256" key="1">
    <source>
        <dbReference type="SAM" id="SignalP"/>
    </source>
</evidence>
<dbReference type="WBParaSite" id="GPUH_0001913901-mRNA-1">
    <property type="protein sequence ID" value="GPUH_0001913901-mRNA-1"/>
    <property type="gene ID" value="GPUH_0001913901"/>
</dbReference>
<evidence type="ECO:0000313" key="2">
    <source>
        <dbReference type="EMBL" id="VDN33170.1"/>
    </source>
</evidence>
<accession>A0A183EDS3</accession>
<dbReference type="AlphaFoldDB" id="A0A183EDS3"/>
<proteinExistence type="predicted"/>
<evidence type="ECO:0000313" key="4">
    <source>
        <dbReference type="WBParaSite" id="GPUH_0001913901-mRNA-1"/>
    </source>
</evidence>
<reference evidence="2 3" key="2">
    <citation type="submission" date="2018-11" db="EMBL/GenBank/DDBJ databases">
        <authorList>
            <consortium name="Pathogen Informatics"/>
        </authorList>
    </citation>
    <scope>NUCLEOTIDE SEQUENCE [LARGE SCALE GENOMIC DNA]</scope>
</reference>
<reference evidence="4" key="1">
    <citation type="submission" date="2016-06" db="UniProtKB">
        <authorList>
            <consortium name="WormBaseParasite"/>
        </authorList>
    </citation>
    <scope>IDENTIFICATION</scope>
</reference>
<sequence>MLSVSTSVLRLLSIYCLLVLQMLYAEHKCMECASSNLKGRWALTGFAQTLPVQSFTAACIAGTDTERYSMCTGYCITYLFQDPDVSSSNPGLMVVRGCQRRLLGMKGPSPTTNNSSATSYCEYDKDLARLNSQGELVNIKALVQFCTGISRQHALATPELVRSFVFRSNAFFVYFFRHLEAVHKSCSDISLYGGEDGCIKSAITDLPGNLMKLNGQMLQCYCSDKDYCNSKAMAAPSVIFAVLSIFQFLVIWC</sequence>
<evidence type="ECO:0000313" key="3">
    <source>
        <dbReference type="Proteomes" id="UP000271098"/>
    </source>
</evidence>
<keyword evidence="3" id="KW-1185">Reference proteome</keyword>
<keyword evidence="1" id="KW-0732">Signal</keyword>
<dbReference type="PANTHER" id="PTHR36939">
    <property type="entry name" value="PROTEIN CBG03389"/>
    <property type="match status" value="1"/>
</dbReference>
<protein>
    <submittedName>
        <fullName evidence="4">Protein quiver</fullName>
    </submittedName>
</protein>
<dbReference type="OrthoDB" id="5835752at2759"/>
<feature type="chain" id="PRO_5043139112" evidence="1">
    <location>
        <begin position="26"/>
        <end position="253"/>
    </location>
</feature>